<evidence type="ECO:0000259" key="5">
    <source>
        <dbReference type="PROSITE" id="PS51123"/>
    </source>
</evidence>
<evidence type="ECO:0000313" key="7">
    <source>
        <dbReference type="Proteomes" id="UP001216674"/>
    </source>
</evidence>
<dbReference type="RefSeq" id="WP_276263902.1">
    <property type="nucleotide sequence ID" value="NZ_JARJLM010000081.1"/>
</dbReference>
<organism evidence="6 7">
    <name type="scientific">Cupriavidus basilensis</name>
    <dbReference type="NCBI Taxonomy" id="68895"/>
    <lineage>
        <taxon>Bacteria</taxon>
        <taxon>Pseudomonadati</taxon>
        <taxon>Pseudomonadota</taxon>
        <taxon>Betaproteobacteria</taxon>
        <taxon>Burkholderiales</taxon>
        <taxon>Burkholderiaceae</taxon>
        <taxon>Cupriavidus</taxon>
    </lineage>
</organism>
<dbReference type="InterPro" id="IPR006665">
    <property type="entry name" value="OmpA-like"/>
</dbReference>
<dbReference type="PANTHER" id="PTHR30329:SF20">
    <property type="entry name" value="EXPORTED PROTEIN"/>
    <property type="match status" value="1"/>
</dbReference>
<keyword evidence="7" id="KW-1185">Reference proteome</keyword>
<dbReference type="PRINTS" id="PR01021">
    <property type="entry name" value="OMPADOMAIN"/>
</dbReference>
<feature type="domain" description="OmpA-like" evidence="5">
    <location>
        <begin position="278"/>
        <end position="396"/>
    </location>
</feature>
<dbReference type="EMBL" id="JARJLM010000081">
    <property type="protein sequence ID" value="MDF3832248.1"/>
    <property type="molecule type" value="Genomic_DNA"/>
</dbReference>
<dbReference type="InterPro" id="IPR050330">
    <property type="entry name" value="Bact_OuterMem_StrucFunc"/>
</dbReference>
<dbReference type="PROSITE" id="PS51123">
    <property type="entry name" value="OMPA_2"/>
    <property type="match status" value="1"/>
</dbReference>
<name>A0ABT6AI27_9BURK</name>
<evidence type="ECO:0000256" key="2">
    <source>
        <dbReference type="ARBA" id="ARBA00023136"/>
    </source>
</evidence>
<evidence type="ECO:0000313" key="6">
    <source>
        <dbReference type="EMBL" id="MDF3832248.1"/>
    </source>
</evidence>
<dbReference type="Proteomes" id="UP001216674">
    <property type="component" value="Unassembled WGS sequence"/>
</dbReference>
<evidence type="ECO:0000256" key="1">
    <source>
        <dbReference type="ARBA" id="ARBA00004442"/>
    </source>
</evidence>
<dbReference type="InterPro" id="IPR006664">
    <property type="entry name" value="OMP_bac"/>
</dbReference>
<evidence type="ECO:0000256" key="3">
    <source>
        <dbReference type="PROSITE-ProRule" id="PRU00473"/>
    </source>
</evidence>
<dbReference type="CDD" id="cd07185">
    <property type="entry name" value="OmpA_C-like"/>
    <property type="match status" value="1"/>
</dbReference>
<gene>
    <name evidence="6" type="ORF">P3W85_04675</name>
</gene>
<dbReference type="InterPro" id="IPR036737">
    <property type="entry name" value="OmpA-like_sf"/>
</dbReference>
<sequence length="415" mass="43469">RSAVGEASRAVGYPLPVGVAVYMAEAGGPADDCPWFGFSGAGMPPGEDLSAQIAGRLMQYAWSALPADRAPRMHRAARLDALARWACGALLPALRDEGRDGLRNARPAGVAALGVIATKGVPATDSLYAGFVAQATGLAPATRTAQAGHAADRAPYPLPEPLIRGIALQPVRHALPRALGHAFAWLALAFCAAAAASAWQNRALVARVTDNMARYRAIGPALDAARVDALQALKRDRDELEQYRRSGVPPRLGLGFYRGAGLLGPLNALIAAYRPPAPPPSTIELDSLSLFRSGSATLNAGSNRVLIGALEMVKAHPGKRVLVAGHTDTTGNPRANLKLSEARAASVRDWLADAAGLSLTRFAIQGYGDTRPRAANDTEAGRAANRRVEITLVPDCRDDGGAHRETSGQPACSFQ</sequence>
<feature type="compositionally biased region" description="Basic and acidic residues" evidence="4">
    <location>
        <begin position="396"/>
        <end position="406"/>
    </location>
</feature>
<feature type="region of interest" description="Disordered" evidence="4">
    <location>
        <begin position="396"/>
        <end position="415"/>
    </location>
</feature>
<proteinExistence type="predicted"/>
<dbReference type="PANTHER" id="PTHR30329">
    <property type="entry name" value="STATOR ELEMENT OF FLAGELLAR MOTOR COMPLEX"/>
    <property type="match status" value="1"/>
</dbReference>
<dbReference type="Pfam" id="PF00691">
    <property type="entry name" value="OmpA"/>
    <property type="match status" value="1"/>
</dbReference>
<keyword evidence="2 3" id="KW-0472">Membrane</keyword>
<evidence type="ECO:0000256" key="4">
    <source>
        <dbReference type="SAM" id="MobiDB-lite"/>
    </source>
</evidence>
<comment type="caution">
    <text evidence="6">The sequence shown here is derived from an EMBL/GenBank/DDBJ whole genome shotgun (WGS) entry which is preliminary data.</text>
</comment>
<comment type="subcellular location">
    <subcellularLocation>
        <location evidence="1">Cell outer membrane</location>
    </subcellularLocation>
</comment>
<reference evidence="6 7" key="1">
    <citation type="submission" date="2023-03" db="EMBL/GenBank/DDBJ databases">
        <title>Draft assemblies of triclosan tolerant bacteria isolated from returned activated sludge.</title>
        <authorList>
            <person name="Van Hamelsveld S."/>
        </authorList>
    </citation>
    <scope>NUCLEOTIDE SEQUENCE [LARGE SCALE GENOMIC DNA]</scope>
    <source>
        <strain evidence="6 7">GW210010_S58</strain>
    </source>
</reference>
<protein>
    <submittedName>
        <fullName evidence="6">OmpA family protein</fullName>
    </submittedName>
</protein>
<dbReference type="Gene3D" id="3.30.1330.60">
    <property type="entry name" value="OmpA-like domain"/>
    <property type="match status" value="1"/>
</dbReference>
<dbReference type="SUPFAM" id="SSF103088">
    <property type="entry name" value="OmpA-like"/>
    <property type="match status" value="1"/>
</dbReference>
<accession>A0ABT6AI27</accession>
<feature type="non-terminal residue" evidence="6">
    <location>
        <position position="1"/>
    </location>
</feature>